<dbReference type="PANTHER" id="PTHR46007">
    <property type="entry name" value="MEDIATOR OF RNA POLYMERASE II TRANSCRIPTION SUBUNIT 12"/>
    <property type="match status" value="1"/>
</dbReference>
<feature type="compositionally biased region" description="Low complexity" evidence="1">
    <location>
        <begin position="858"/>
        <end position="883"/>
    </location>
</feature>
<feature type="region of interest" description="Disordered" evidence="1">
    <location>
        <begin position="536"/>
        <end position="1085"/>
    </location>
</feature>
<feature type="compositionally biased region" description="Low complexity" evidence="1">
    <location>
        <begin position="2314"/>
        <end position="2333"/>
    </location>
</feature>
<feature type="compositionally biased region" description="Polar residues" evidence="1">
    <location>
        <begin position="2159"/>
        <end position="2192"/>
    </location>
</feature>
<sequence length="2500" mass="255320">IVLGVAHVFPRCPPTSAHIAPFTQAPPPVRFPSPSPGAGSAARRLNWQEPPYGPEQHQHQHHQHFQQHTHTHAHRATTTGSAPVIHSRFAAEQYHGRAPEGGPPLGQPSGAACASPTRSSGSSSSSASQVSGASLRQLLPQGRKAGSHGSSSSSSGGSSGASSVSTERSLQSGQEGDSGALQHVSHNSNHRQHGALQHQKLQGSSNQLHPSSQHHSVSLQPRPPPPNVRHHHYHHPQQQGVPAAQHATQGQTFPSHCSLPQPLHHSHDTPPLPQQQEQQQHAPTSKMRVLPPDGLLSPASSSADTYGVAAAVGSELSYSSTSSSGSSGSAVGSGAGAQQQQQQPHNSNNIQGNLAHDNASRATAAAGRASDGSEAQGPPRQQQQQQQQQQQRQQQHLNSSSFTQAGRGVSDARSRSISGSYGRGDTSISSSSGGYADLASRMAAGRARRAQRNASARQGSPAEGGSVVSPAVAVAGGAVIVGSESLAQPGDGSRVENHADGRHHHRQHQPEYQQQQQQGTFGSAAAEMPPMHKLTVDTEGWQQQQQQRQAGVHSIAHPRSSRVRTARQSAQGCAAGDAGRGVDERREQEEEEENEGALADQGRVRKRHRVSELSDRHAPLGLEGGLGVFGRAATSTEKGTHSRLPSRGGGGSGSGSGSYVGWAPTLPPVSHALDPCPSSPSPCSSSSPPTGTPSPEDAPASQDGLHECASLLPSHSSSEESREQQPQHQQQQRHHHHHHQQQQQQQQQRQLGPPQVMGTIKEAGLGQECGRCSEEGGERSRQDLGISMESGLNKGCKSSGGGSSGSGGPSIGFGGRSRSEEEDVCDHEQQQMPLNALAQPRTSLRPPVEPPPRRATLQQELPLQAQHAQQPQQEQPQPQQQQSEQEEGKDQQMLLSLALKQQQQQQQQQHTQEGRRPGTPTSHPDANLLSLVAQLRQQHAQRVLSGGGVSAPVQPEAPPPQSILQPAPVRAPPPAARQQQQLRQQQQHLPLELLQQHQQQQQDQQAPSPPRGHLSRFQADDSVLFGSPIRRPESATAASTASTPTFDATASPLGAAPASTAVADTAGRASTAVAPTPTAAATTAGASTTVANAPTAAADAAGGSTAVANTPTAVTNTAGAASAAAEAHPSAPLAGAPANMTTASATSFPTAAIAVTSPTAAIAPPAGTADTAAPVATATATLPTGMVPPFVGLHDRTSAENGSRAGATLPSGPSPPSLGLHVRTSAENGNHQAGAAYQPEPRVVLYEPSRYQDEEAEEEDEPSVVGQQQPSGAPASDSSGGEGMRMSLTLRPGQLAGLVAASKGEGSPAALRTSGEPFLAHQPTPASPPPPSPTRAQPQRAHNHQHQQHQQQSPAPVLAHFSLTDAVPETAAATSPPPRLPKPTTWRAGERPLPSPQHQHTLGSHALPFSPSQPPPSDASKHATHPSSSQPHNPQRASAASTPYASPYAAPSDVSIPGTHDHIPATPYAACSDMSVPMTPMPDASRLLSPSPPTHRARSSSPLGHSFRHAEGQTEGEQAAERGGHLGIQRGQLAASRRHEEGVAGSGLPSSTRARHSAEAPSASITGHPIFSVASSDAADAAGADAAGASAVDGGNSRLGSVMQAQQMAATGGSDAADAAGGDAGAADGGHSRVSTSAAAVAAAAAAAADAAGEAGAFGGRGRSLPQHSTLHAPHPQTAPSSLQLPYHHDSLRGVSPTAREAALSSRTALQGGSTSPTASHDSRRSSKLFQLKERRQHQHGWEVWRHRSHSPGHSSLSPSASPLPSPPHQAHQHSQYTHTEQAPAPPFHPPQPKDSSAPRSKPTNQQGPQVHPSPITSLAPLHPGTPTAATSHTAPLDAAAPFPLSKQAEPGRGTTAAAAPPHLPHDLDLGHGPLGLSSSYTTPGRRGDGDGAGAGAVTGGTDSAGKAWLPRVGAFIDSPQGSPSWGPPTSAAAGAGATAAGQAHSSPTLGAAGGGSERAAGHSPTNAAASAEATTARPAHGSPTLGAAGGDPGATAAGQAHSSPALGAAGGGPGAAGQASSIPHMPPASHGTETCTPGPHYAEAVAPASDHAEAVAAHVAARGLTPADTLQHSQTPQTLHFQVPRQQGPAPVLSPSGSPAIQAAEVWPAPLLYPTGSPAAQTAETAAAPGAAAAAAAATADQPGASAWGSCHGLSLPSPTANRSLSESGESTHVRTHPSTVGSPYSASAVHQTFGLPISPNPNSPATPISPHLTASSTSSHAASGTPAAASFNPEPFGLAASSPSFSIKRLNAPTTTITESRPGGGGSGGGASNISISPPIMLGRGSVDRLPGGYSNRANDINNSSSSGGGSSPSAGQAPRQQQQQQQQQQQGFRTRHGEQHSYDGDMRQPDRSMPFGGPHSHSFSHSPEGRPSMGSAGAGWASGAQYPLQQQQEQEQEQQRRQQLQAVKRSAALLRLKQQCIQRHPPIAAAAAAACAGGVGAPHGGDRSSGSTSQCRSIGDGEAGVTEEEAGSYSLRRGGKAAEGDTTGTPPLPSQGA</sequence>
<feature type="compositionally biased region" description="Low complexity" evidence="1">
    <location>
        <begin position="741"/>
        <end position="750"/>
    </location>
</feature>
<feature type="region of interest" description="Disordered" evidence="1">
    <location>
        <begin position="1474"/>
        <end position="1563"/>
    </location>
</feature>
<feature type="compositionally biased region" description="Low complexity" evidence="1">
    <location>
        <begin position="380"/>
        <end position="395"/>
    </location>
</feature>
<dbReference type="EMBL" id="MU069696">
    <property type="protein sequence ID" value="KAF5835627.1"/>
    <property type="molecule type" value="Genomic_DNA"/>
</dbReference>
<feature type="region of interest" description="Disordered" evidence="1">
    <location>
        <begin position="1369"/>
        <end position="1461"/>
    </location>
</feature>
<organism evidence="2 3">
    <name type="scientific">Dunaliella salina</name>
    <name type="common">Green alga</name>
    <name type="synonym">Protococcus salinus</name>
    <dbReference type="NCBI Taxonomy" id="3046"/>
    <lineage>
        <taxon>Eukaryota</taxon>
        <taxon>Viridiplantae</taxon>
        <taxon>Chlorophyta</taxon>
        <taxon>core chlorophytes</taxon>
        <taxon>Chlorophyceae</taxon>
        <taxon>CS clade</taxon>
        <taxon>Chlamydomonadales</taxon>
        <taxon>Dunaliellaceae</taxon>
        <taxon>Dunaliella</taxon>
    </lineage>
</organism>
<feature type="compositionally biased region" description="Low complexity" evidence="1">
    <location>
        <begin position="452"/>
        <end position="467"/>
    </location>
</feature>
<accession>A0ABQ7GLZ6</accession>
<keyword evidence="3" id="KW-1185">Reference proteome</keyword>
<feature type="compositionally biased region" description="Pro residues" evidence="1">
    <location>
        <begin position="1784"/>
        <end position="1793"/>
    </location>
</feature>
<feature type="compositionally biased region" description="Basic and acidic residues" evidence="1">
    <location>
        <begin position="771"/>
        <end position="782"/>
    </location>
</feature>
<feature type="compositionally biased region" description="Low complexity" evidence="1">
    <location>
        <begin position="1922"/>
        <end position="1947"/>
    </location>
</feature>
<feature type="compositionally biased region" description="Basic and acidic residues" evidence="1">
    <location>
        <begin position="2338"/>
        <end position="2353"/>
    </location>
</feature>
<gene>
    <name evidence="2" type="ORF">DUNSADRAFT_7129</name>
</gene>
<feature type="compositionally biased region" description="Polar residues" evidence="1">
    <location>
        <begin position="1425"/>
        <end position="1436"/>
    </location>
</feature>
<feature type="compositionally biased region" description="Low complexity" evidence="1">
    <location>
        <begin position="147"/>
        <end position="165"/>
    </location>
</feature>
<evidence type="ECO:0000313" key="3">
    <source>
        <dbReference type="Proteomes" id="UP000815325"/>
    </source>
</evidence>
<feature type="region of interest" description="Disordered" evidence="1">
    <location>
        <begin position="20"/>
        <end position="79"/>
    </location>
</feature>
<feature type="compositionally biased region" description="Low complexity" evidence="1">
    <location>
        <begin position="1994"/>
        <end position="2008"/>
    </location>
</feature>
<feature type="region of interest" description="Disordered" evidence="1">
    <location>
        <begin position="2256"/>
        <end position="2408"/>
    </location>
</feature>
<feature type="region of interest" description="Disordered" evidence="1">
    <location>
        <begin position="1740"/>
        <end position="1903"/>
    </location>
</feature>
<feature type="compositionally biased region" description="Low complexity" evidence="1">
    <location>
        <begin position="2377"/>
        <end position="2396"/>
    </location>
</feature>
<feature type="region of interest" description="Disordered" evidence="1">
    <location>
        <begin position="2430"/>
        <end position="2500"/>
    </location>
</feature>
<feature type="compositionally biased region" description="Low complexity" evidence="1">
    <location>
        <begin position="891"/>
        <end position="911"/>
    </location>
</feature>
<feature type="compositionally biased region" description="Low complexity" evidence="1">
    <location>
        <begin position="681"/>
        <end position="695"/>
    </location>
</feature>
<feature type="compositionally biased region" description="Low complexity" evidence="1">
    <location>
        <begin position="1437"/>
        <end position="1452"/>
    </location>
</feature>
<feature type="compositionally biased region" description="Gly residues" evidence="1">
    <location>
        <begin position="2264"/>
        <end position="2273"/>
    </location>
</feature>
<name>A0ABQ7GLZ6_DUNSA</name>
<feature type="region of interest" description="Disordered" evidence="1">
    <location>
        <begin position="1302"/>
        <end position="1355"/>
    </location>
</feature>
<evidence type="ECO:0000313" key="2">
    <source>
        <dbReference type="EMBL" id="KAF5835627.1"/>
    </source>
</evidence>
<feature type="compositionally biased region" description="Low complexity" evidence="1">
    <location>
        <begin position="2215"/>
        <end position="2231"/>
    </location>
</feature>
<feature type="compositionally biased region" description="Gly residues" evidence="1">
    <location>
        <begin position="798"/>
        <end position="815"/>
    </location>
</feature>
<protein>
    <submittedName>
        <fullName evidence="2">Uncharacterized protein</fullName>
    </submittedName>
</protein>
<dbReference type="InterPro" id="IPR051647">
    <property type="entry name" value="Mediator_comp_sub12"/>
</dbReference>
<feature type="region of interest" description="Disordered" evidence="1">
    <location>
        <begin position="95"/>
        <end position="301"/>
    </location>
</feature>
<feature type="compositionally biased region" description="Low complexity" evidence="1">
    <location>
        <begin position="1270"/>
        <end position="1279"/>
    </location>
</feature>
<feature type="compositionally biased region" description="Low complexity" evidence="1">
    <location>
        <begin position="119"/>
        <end position="134"/>
    </location>
</feature>
<feature type="region of interest" description="Disordered" evidence="1">
    <location>
        <begin position="2159"/>
        <end position="2231"/>
    </location>
</feature>
<feature type="non-terminal residue" evidence="2">
    <location>
        <position position="1"/>
    </location>
</feature>
<feature type="compositionally biased region" description="Basic residues" evidence="1">
    <location>
        <begin position="731"/>
        <end position="740"/>
    </location>
</feature>
<feature type="compositionally biased region" description="Polar residues" evidence="1">
    <location>
        <begin position="246"/>
        <end position="255"/>
    </location>
</feature>
<feature type="compositionally biased region" description="Low complexity" evidence="1">
    <location>
        <begin position="1752"/>
        <end position="1761"/>
    </location>
</feature>
<proteinExistence type="predicted"/>
<feature type="region of interest" description="Disordered" evidence="1">
    <location>
        <begin position="1656"/>
        <end position="1727"/>
    </location>
</feature>
<feature type="compositionally biased region" description="Low complexity" evidence="1">
    <location>
        <begin position="360"/>
        <end position="373"/>
    </location>
</feature>
<feature type="compositionally biased region" description="Polar residues" evidence="1">
    <location>
        <begin position="166"/>
        <end position="175"/>
    </location>
</feature>
<feature type="compositionally biased region" description="Low complexity" evidence="1">
    <location>
        <begin position="2357"/>
        <end position="2369"/>
    </location>
</feature>
<dbReference type="Proteomes" id="UP000815325">
    <property type="component" value="Unassembled WGS sequence"/>
</dbReference>
<feature type="compositionally biased region" description="Polar residues" evidence="1">
    <location>
        <begin position="1705"/>
        <end position="1720"/>
    </location>
</feature>
<evidence type="ECO:0000256" key="1">
    <source>
        <dbReference type="SAM" id="MobiDB-lite"/>
    </source>
</evidence>
<feature type="region of interest" description="Disordered" evidence="1">
    <location>
        <begin position="1915"/>
        <end position="2043"/>
    </location>
</feature>
<feature type="compositionally biased region" description="Polar residues" evidence="1">
    <location>
        <begin position="1794"/>
        <end position="1809"/>
    </location>
</feature>
<feature type="compositionally biased region" description="Low complexity" evidence="1">
    <location>
        <begin position="1871"/>
        <end position="1885"/>
    </location>
</feature>
<feature type="compositionally biased region" description="Low complexity" evidence="1">
    <location>
        <begin position="1034"/>
        <end position="1085"/>
    </location>
</feature>
<feature type="region of interest" description="Disordered" evidence="1">
    <location>
        <begin position="1250"/>
        <end position="1286"/>
    </location>
</feature>
<feature type="compositionally biased region" description="Polar residues" evidence="1">
    <location>
        <begin position="199"/>
        <end position="219"/>
    </location>
</feature>
<dbReference type="PANTHER" id="PTHR46007:SF8">
    <property type="entry name" value="C2H2-TYPE DOMAIN-CONTAINING PROTEIN"/>
    <property type="match status" value="1"/>
</dbReference>
<feature type="compositionally biased region" description="Low complexity" evidence="1">
    <location>
        <begin position="415"/>
        <end position="424"/>
    </location>
</feature>
<feature type="compositionally biased region" description="Pro residues" evidence="1">
    <location>
        <begin position="24"/>
        <end position="35"/>
    </location>
</feature>
<feature type="compositionally biased region" description="Basic residues" evidence="1">
    <location>
        <begin position="59"/>
        <end position="75"/>
    </location>
</feature>
<reference evidence="2" key="1">
    <citation type="submission" date="2017-08" db="EMBL/GenBank/DDBJ databases">
        <authorList>
            <person name="Polle J.E."/>
            <person name="Barry K."/>
            <person name="Cushman J."/>
            <person name="Schmutz J."/>
            <person name="Tran D."/>
            <person name="Hathwaick L.T."/>
            <person name="Yim W.C."/>
            <person name="Jenkins J."/>
            <person name="Mckie-Krisberg Z.M."/>
            <person name="Prochnik S."/>
            <person name="Lindquist E."/>
            <person name="Dockter R.B."/>
            <person name="Adam C."/>
            <person name="Molina H."/>
            <person name="Bunkerborg J."/>
            <person name="Jin E."/>
            <person name="Buchheim M."/>
            <person name="Magnuson J."/>
        </authorList>
    </citation>
    <scope>NUCLEOTIDE SEQUENCE</scope>
    <source>
        <strain evidence="2">CCAP 19/18</strain>
    </source>
</reference>
<feature type="compositionally biased region" description="Gly residues" evidence="1">
    <location>
        <begin position="647"/>
        <end position="658"/>
    </location>
</feature>
<feature type="region of interest" description="Disordered" evidence="1">
    <location>
        <begin position="484"/>
        <end position="522"/>
    </location>
</feature>
<feature type="compositionally biased region" description="Low complexity" evidence="1">
    <location>
        <begin position="976"/>
        <end position="1006"/>
    </location>
</feature>
<feature type="region of interest" description="Disordered" evidence="1">
    <location>
        <begin position="317"/>
        <end position="467"/>
    </location>
</feature>
<feature type="compositionally biased region" description="Low complexity" evidence="1">
    <location>
        <begin position="1966"/>
        <end position="1980"/>
    </location>
</feature>
<feature type="region of interest" description="Disordered" evidence="1">
    <location>
        <begin position="1185"/>
        <end position="1223"/>
    </location>
</feature>
<feature type="compositionally biased region" description="Low complexity" evidence="1">
    <location>
        <begin position="317"/>
        <end position="343"/>
    </location>
</feature>
<comment type="caution">
    <text evidence="2">The sequence shown here is derived from an EMBL/GenBank/DDBJ whole genome shotgun (WGS) entry which is preliminary data.</text>
</comment>